<sequence>MGMCVLKFLNGWMDIFGRDMSGPSWSCDLNHRSYDIVACARLSTSISYICLRYIHTEFRTRGDPPTIWRINIDLGTRSLDPDRTIDDRVKSRLRCSELLFCHDPEQVPQNKTYQ</sequence>
<protein>
    <submittedName>
        <fullName evidence="1">Uncharacterized protein</fullName>
    </submittedName>
</protein>
<gene>
    <name evidence="1" type="ORF">EYR41_009761</name>
</gene>
<comment type="caution">
    <text evidence="1">The sequence shown here is derived from an EMBL/GenBank/DDBJ whole genome shotgun (WGS) entry which is preliminary data.</text>
</comment>
<dbReference type="AlphaFoldDB" id="A0A7C8K966"/>
<evidence type="ECO:0000313" key="2">
    <source>
        <dbReference type="Proteomes" id="UP000297595"/>
    </source>
</evidence>
<proteinExistence type="predicted"/>
<dbReference type="Proteomes" id="UP000297595">
    <property type="component" value="Unassembled WGS sequence"/>
</dbReference>
<dbReference type="EMBL" id="SOZJ01000006">
    <property type="protein sequence ID" value="TGJ65816.1"/>
    <property type="molecule type" value="Genomic_DNA"/>
</dbReference>
<organism evidence="1 2">
    <name type="scientific">Orbilia oligospora</name>
    <name type="common">Nematode-trapping fungus</name>
    <name type="synonym">Arthrobotrys oligospora</name>
    <dbReference type="NCBI Taxonomy" id="2813651"/>
    <lineage>
        <taxon>Eukaryota</taxon>
        <taxon>Fungi</taxon>
        <taxon>Dikarya</taxon>
        <taxon>Ascomycota</taxon>
        <taxon>Pezizomycotina</taxon>
        <taxon>Orbiliomycetes</taxon>
        <taxon>Orbiliales</taxon>
        <taxon>Orbiliaceae</taxon>
        <taxon>Orbilia</taxon>
    </lineage>
</organism>
<reference evidence="1 2" key="1">
    <citation type="submission" date="2019-03" db="EMBL/GenBank/DDBJ databases">
        <title>Nematode-trapping fungi genome.</title>
        <authorList>
            <person name="Vidal-Diez De Ulzurrun G."/>
        </authorList>
    </citation>
    <scope>NUCLEOTIDE SEQUENCE [LARGE SCALE GENOMIC DNA]</scope>
    <source>
        <strain evidence="1 2">TWF154</strain>
    </source>
</reference>
<accession>A0A7C8K966</accession>
<name>A0A7C8K966_ORBOL</name>
<evidence type="ECO:0000313" key="1">
    <source>
        <dbReference type="EMBL" id="TGJ65816.1"/>
    </source>
</evidence>